<feature type="compositionally biased region" description="Basic and acidic residues" evidence="1">
    <location>
        <begin position="114"/>
        <end position="124"/>
    </location>
</feature>
<dbReference type="KEGG" id="hrr:HZS55_02700"/>
<dbReference type="EMBL" id="CP058910">
    <property type="protein sequence ID" value="QLH76277.1"/>
    <property type="molecule type" value="Genomic_DNA"/>
</dbReference>
<gene>
    <name evidence="2" type="ORF">HZS55_02700</name>
</gene>
<dbReference type="GeneID" id="56076737"/>
<accession>A0A7D5NYJ2</accession>
<dbReference type="RefSeq" id="WP_179910219.1">
    <property type="nucleotide sequence ID" value="NZ_CP058910.1"/>
</dbReference>
<protein>
    <submittedName>
        <fullName evidence="2">Uncharacterized protein</fullName>
    </submittedName>
</protein>
<evidence type="ECO:0000313" key="2">
    <source>
        <dbReference type="EMBL" id="QLH76277.1"/>
    </source>
</evidence>
<keyword evidence="3" id="KW-1185">Reference proteome</keyword>
<reference evidence="2 3" key="1">
    <citation type="submission" date="2020-07" db="EMBL/GenBank/DDBJ databases">
        <title>Halosimplex pelagicum sp. nov. and Halosimplex rubrum sp. nov., isolated from salted brown alga Laminaria, and emended description of the genus Halosimplex.</title>
        <authorList>
            <person name="Cui H."/>
        </authorList>
    </citation>
    <scope>NUCLEOTIDE SEQUENCE [LARGE SCALE GENOMIC DNA]</scope>
    <source>
        <strain evidence="2 3">R27</strain>
    </source>
</reference>
<proteinExistence type="predicted"/>
<feature type="region of interest" description="Disordered" evidence="1">
    <location>
        <begin position="99"/>
        <end position="130"/>
    </location>
</feature>
<organism evidence="2 3">
    <name type="scientific">Halosimplex rubrum</name>
    <dbReference type="NCBI Taxonomy" id="869889"/>
    <lineage>
        <taxon>Archaea</taxon>
        <taxon>Methanobacteriati</taxon>
        <taxon>Methanobacteriota</taxon>
        <taxon>Stenosarchaea group</taxon>
        <taxon>Halobacteria</taxon>
        <taxon>Halobacteriales</taxon>
        <taxon>Haloarculaceae</taxon>
        <taxon>Halosimplex</taxon>
    </lineage>
</organism>
<name>A0A7D5NYJ2_9EURY</name>
<dbReference type="AlphaFoldDB" id="A0A7D5NYJ2"/>
<dbReference type="Proteomes" id="UP000509667">
    <property type="component" value="Chromosome"/>
</dbReference>
<evidence type="ECO:0000256" key="1">
    <source>
        <dbReference type="SAM" id="MobiDB-lite"/>
    </source>
</evidence>
<evidence type="ECO:0000313" key="3">
    <source>
        <dbReference type="Proteomes" id="UP000509667"/>
    </source>
</evidence>
<sequence>MYEIEADQRTNRLHLSFTGRMEREEMETAADETVAAAERLRDGFDIVNDLSGFTPPSPEAAKPIKRAQAELKEMGVDRVVRVTDEETSQVVVNAFERRSQDVGYSGETADSVAEAERKLDEREVSGYASA</sequence>
<dbReference type="OrthoDB" id="342127at2157"/>